<evidence type="ECO:0000256" key="7">
    <source>
        <dbReference type="ARBA" id="ARBA00049244"/>
    </source>
</evidence>
<comment type="function">
    <text evidence="8">DNA polymerase III is a complex, multichain enzyme responsible for most of the replicative synthesis in bacteria. This DNA polymerase also exhibits 3' to 5' exonuclease activity.</text>
</comment>
<feature type="domain" description="AAA+ ATPase" evidence="9">
    <location>
        <begin position="35"/>
        <end position="184"/>
    </location>
</feature>
<keyword evidence="8" id="KW-0808">Transferase</keyword>
<dbReference type="SMART" id="SM00382">
    <property type="entry name" value="AAA"/>
    <property type="match status" value="1"/>
</dbReference>
<dbReference type="Pfam" id="PF13177">
    <property type="entry name" value="DNA_pol3_delta2"/>
    <property type="match status" value="1"/>
</dbReference>
<evidence type="ECO:0000256" key="6">
    <source>
        <dbReference type="ARBA" id="ARBA00022932"/>
    </source>
</evidence>
<comment type="catalytic activity">
    <reaction evidence="7 8">
        <text>DNA(n) + a 2'-deoxyribonucleoside 5'-triphosphate = DNA(n+1) + diphosphate</text>
        <dbReference type="Rhea" id="RHEA:22508"/>
        <dbReference type="Rhea" id="RHEA-COMP:17339"/>
        <dbReference type="Rhea" id="RHEA-COMP:17340"/>
        <dbReference type="ChEBI" id="CHEBI:33019"/>
        <dbReference type="ChEBI" id="CHEBI:61560"/>
        <dbReference type="ChEBI" id="CHEBI:173112"/>
        <dbReference type="EC" id="2.7.7.7"/>
    </reaction>
</comment>
<dbReference type="AlphaFoldDB" id="A0A1F5EBR8"/>
<organism evidence="10 11">
    <name type="scientific">Candidatus Berkelbacteria bacterium RIFCSPLOWO2_01_FULL_50_28</name>
    <dbReference type="NCBI Taxonomy" id="1797471"/>
    <lineage>
        <taxon>Bacteria</taxon>
        <taxon>Candidatus Berkelbacteria</taxon>
    </lineage>
</organism>
<keyword evidence="8" id="KW-0235">DNA replication</keyword>
<dbReference type="InterPro" id="IPR003593">
    <property type="entry name" value="AAA+_ATPase"/>
</dbReference>
<keyword evidence="2" id="KW-0479">Metal-binding</keyword>
<dbReference type="GO" id="GO:0009360">
    <property type="term" value="C:DNA polymerase III complex"/>
    <property type="evidence" value="ECO:0007669"/>
    <property type="project" value="InterPro"/>
</dbReference>
<sequence length="479" mass="52248">MSSLYRRYRPSSFGEVLGQSHVTVALEAALKTDRLSHAYLFSGPRGTGKTTTARLLAKAANCLAKKSRPCNSCANCKLINASSSVDIIEIDAASNRGIDEIRDLREKILFAPTALPYKVYIIDEVHMLTKEAFNALLKTLEEPPAHAIFILATTELHRVPETVISRCQRYQFHRATDSAIGQVLRTVGQAEKIALSDDVVSLLARHADGSFRDALTVLGNIATLGGSLDEAAVRQAIGLPSQGLSADLLGLLLGGQSQALLEKLRTHLGEGGNLAVVLRDVTDECETRLFTAGAASDPSLLRVFEALLETAARLRHAPNPDALILAKFLSLSASFTLSRVTKQPVVDHIQKVEVTKDETAAVDALSEPTSSQSPPSGDFWGSFLEAVKQRNHALYAICRSALFEQVTEDKFTIAVKFRFYLERLFEKKNRQTLEQIATALVGRPMRLECEVKADLKLPTNKGEDILGAVVDVFELEEVG</sequence>
<evidence type="ECO:0000256" key="1">
    <source>
        <dbReference type="ARBA" id="ARBA00006360"/>
    </source>
</evidence>
<dbReference type="PANTHER" id="PTHR11669:SF0">
    <property type="entry name" value="PROTEIN STICHEL-LIKE 2"/>
    <property type="match status" value="1"/>
</dbReference>
<protein>
    <recommendedName>
        <fullName evidence="8">DNA polymerase III subunit gamma/tau</fullName>
        <ecNumber evidence="8">2.7.7.7</ecNumber>
    </recommendedName>
</protein>
<dbReference type="EMBL" id="MEZX01000002">
    <property type="protein sequence ID" value="OGD64664.1"/>
    <property type="molecule type" value="Genomic_DNA"/>
</dbReference>
<gene>
    <name evidence="8" type="primary">dnaX</name>
    <name evidence="10" type="ORF">A3A71_01250</name>
</gene>
<dbReference type="Gene3D" id="1.10.8.60">
    <property type="match status" value="1"/>
</dbReference>
<reference evidence="10 11" key="1">
    <citation type="journal article" date="2016" name="Nat. Commun.">
        <title>Thousands of microbial genomes shed light on interconnected biogeochemical processes in an aquifer system.</title>
        <authorList>
            <person name="Anantharaman K."/>
            <person name="Brown C.T."/>
            <person name="Hug L.A."/>
            <person name="Sharon I."/>
            <person name="Castelle C.J."/>
            <person name="Probst A.J."/>
            <person name="Thomas B.C."/>
            <person name="Singh A."/>
            <person name="Wilkins M.J."/>
            <person name="Karaoz U."/>
            <person name="Brodie E.L."/>
            <person name="Williams K.H."/>
            <person name="Hubbard S.S."/>
            <person name="Banfield J.F."/>
        </authorList>
    </citation>
    <scope>NUCLEOTIDE SEQUENCE [LARGE SCALE GENOMIC DNA]</scope>
</reference>
<comment type="similarity">
    <text evidence="1 8">Belongs to the DnaX/STICHEL family.</text>
</comment>
<evidence type="ECO:0000256" key="3">
    <source>
        <dbReference type="ARBA" id="ARBA00022741"/>
    </source>
</evidence>
<dbReference type="SUPFAM" id="SSF52540">
    <property type="entry name" value="P-loop containing nucleoside triphosphate hydrolases"/>
    <property type="match status" value="1"/>
</dbReference>
<dbReference type="InterPro" id="IPR001270">
    <property type="entry name" value="ClpA/B"/>
</dbReference>
<evidence type="ECO:0000256" key="8">
    <source>
        <dbReference type="RuleBase" id="RU364063"/>
    </source>
</evidence>
<dbReference type="InterPro" id="IPR012763">
    <property type="entry name" value="DNA_pol_III_sug/sutau_N"/>
</dbReference>
<comment type="subunit">
    <text evidence="8">DNA polymerase III contains a core (composed of alpha, epsilon and theta chains) that associates with a tau subunit. This core dimerizes to form the POLIII' complex. PolIII' associates with the gamma complex (composed of gamma, delta, delta', psi and chi chains) and with the beta chain to form the complete DNA polymerase III complex.</text>
</comment>
<evidence type="ECO:0000313" key="11">
    <source>
        <dbReference type="Proteomes" id="UP000177481"/>
    </source>
</evidence>
<dbReference type="STRING" id="1797471.A3A71_01250"/>
<keyword evidence="6 8" id="KW-0239">DNA-directed DNA polymerase</keyword>
<dbReference type="GO" id="GO:0046872">
    <property type="term" value="F:metal ion binding"/>
    <property type="evidence" value="ECO:0007669"/>
    <property type="project" value="UniProtKB-KW"/>
</dbReference>
<keyword evidence="4" id="KW-0862">Zinc</keyword>
<dbReference type="InterPro" id="IPR027417">
    <property type="entry name" value="P-loop_NTPase"/>
</dbReference>
<evidence type="ECO:0000256" key="5">
    <source>
        <dbReference type="ARBA" id="ARBA00022840"/>
    </source>
</evidence>
<dbReference type="GO" id="GO:0006261">
    <property type="term" value="P:DNA-templated DNA replication"/>
    <property type="evidence" value="ECO:0007669"/>
    <property type="project" value="TreeGrafter"/>
</dbReference>
<keyword evidence="8" id="KW-0548">Nucleotidyltransferase</keyword>
<dbReference type="PRINTS" id="PR00300">
    <property type="entry name" value="CLPPROTEASEA"/>
</dbReference>
<accession>A0A1F5EBR8</accession>
<evidence type="ECO:0000256" key="4">
    <source>
        <dbReference type="ARBA" id="ARBA00022833"/>
    </source>
</evidence>
<dbReference type="GO" id="GO:0005524">
    <property type="term" value="F:ATP binding"/>
    <property type="evidence" value="ECO:0007669"/>
    <property type="project" value="UniProtKB-KW"/>
</dbReference>
<name>A0A1F5EBR8_9BACT</name>
<keyword evidence="3 8" id="KW-0547">Nucleotide-binding</keyword>
<dbReference type="InterPro" id="IPR050238">
    <property type="entry name" value="DNA_Rep/Repair_Clamp_Loader"/>
</dbReference>
<dbReference type="GO" id="GO:0003887">
    <property type="term" value="F:DNA-directed DNA polymerase activity"/>
    <property type="evidence" value="ECO:0007669"/>
    <property type="project" value="UniProtKB-KW"/>
</dbReference>
<dbReference type="Proteomes" id="UP000177481">
    <property type="component" value="Unassembled WGS sequence"/>
</dbReference>
<evidence type="ECO:0000256" key="2">
    <source>
        <dbReference type="ARBA" id="ARBA00022723"/>
    </source>
</evidence>
<dbReference type="PANTHER" id="PTHR11669">
    <property type="entry name" value="REPLICATION FACTOR C / DNA POLYMERASE III GAMMA-TAU SUBUNIT"/>
    <property type="match status" value="1"/>
</dbReference>
<dbReference type="FunFam" id="3.40.50.300:FF:000014">
    <property type="entry name" value="DNA polymerase III subunit gamma/tau"/>
    <property type="match status" value="1"/>
</dbReference>
<comment type="caution">
    <text evidence="10">The sequence shown here is derived from an EMBL/GenBank/DDBJ whole genome shotgun (WGS) entry which is preliminary data.</text>
</comment>
<dbReference type="EC" id="2.7.7.7" evidence="8"/>
<dbReference type="NCBIfam" id="TIGR02397">
    <property type="entry name" value="dnaX_nterm"/>
    <property type="match status" value="1"/>
</dbReference>
<dbReference type="CDD" id="cd00009">
    <property type="entry name" value="AAA"/>
    <property type="match status" value="1"/>
</dbReference>
<keyword evidence="5 8" id="KW-0067">ATP-binding</keyword>
<dbReference type="Gene3D" id="3.40.50.300">
    <property type="entry name" value="P-loop containing nucleotide triphosphate hydrolases"/>
    <property type="match status" value="1"/>
</dbReference>
<evidence type="ECO:0000259" key="9">
    <source>
        <dbReference type="SMART" id="SM00382"/>
    </source>
</evidence>
<proteinExistence type="inferred from homology"/>
<evidence type="ECO:0000313" key="10">
    <source>
        <dbReference type="EMBL" id="OGD64664.1"/>
    </source>
</evidence>